<accession>A0AAW0T472</accession>
<dbReference type="Proteomes" id="UP001487740">
    <property type="component" value="Unassembled WGS sequence"/>
</dbReference>
<keyword evidence="2" id="KW-1185">Reference proteome</keyword>
<evidence type="ECO:0000313" key="1">
    <source>
        <dbReference type="EMBL" id="KAK8382014.1"/>
    </source>
</evidence>
<dbReference type="EMBL" id="JARAKH010000039">
    <property type="protein sequence ID" value="KAK8382014.1"/>
    <property type="molecule type" value="Genomic_DNA"/>
</dbReference>
<dbReference type="AlphaFoldDB" id="A0AAW0T472"/>
<organism evidence="1 2">
    <name type="scientific">Scylla paramamosain</name>
    <name type="common">Mud crab</name>
    <dbReference type="NCBI Taxonomy" id="85552"/>
    <lineage>
        <taxon>Eukaryota</taxon>
        <taxon>Metazoa</taxon>
        <taxon>Ecdysozoa</taxon>
        <taxon>Arthropoda</taxon>
        <taxon>Crustacea</taxon>
        <taxon>Multicrustacea</taxon>
        <taxon>Malacostraca</taxon>
        <taxon>Eumalacostraca</taxon>
        <taxon>Eucarida</taxon>
        <taxon>Decapoda</taxon>
        <taxon>Pleocyemata</taxon>
        <taxon>Brachyura</taxon>
        <taxon>Eubrachyura</taxon>
        <taxon>Portunoidea</taxon>
        <taxon>Portunidae</taxon>
        <taxon>Portuninae</taxon>
        <taxon>Scylla</taxon>
    </lineage>
</organism>
<gene>
    <name evidence="1" type="ORF">O3P69_015188</name>
</gene>
<proteinExistence type="predicted"/>
<name>A0AAW0T472_SCYPA</name>
<evidence type="ECO:0000313" key="2">
    <source>
        <dbReference type="Proteomes" id="UP001487740"/>
    </source>
</evidence>
<protein>
    <submittedName>
        <fullName evidence="1">Uncharacterized protein</fullName>
    </submittedName>
</protein>
<reference evidence="1 2" key="1">
    <citation type="submission" date="2023-03" db="EMBL/GenBank/DDBJ databases">
        <title>High-quality genome of Scylla paramamosain provides insights in environmental adaptation.</title>
        <authorList>
            <person name="Zhang L."/>
        </authorList>
    </citation>
    <scope>NUCLEOTIDE SEQUENCE [LARGE SCALE GENOMIC DNA]</scope>
    <source>
        <strain evidence="1">LZ_2023a</strain>
        <tissue evidence="1">Muscle</tissue>
    </source>
</reference>
<comment type="caution">
    <text evidence="1">The sequence shown here is derived from an EMBL/GenBank/DDBJ whole genome shotgun (WGS) entry which is preliminary data.</text>
</comment>
<sequence length="90" mass="10201">MFAVTSEAAQRTFQRQRVRNVEIFGGRRSRVTRIGRSVWPVWEPGPVLLQSRGDLTPTRGGDSPVHTRKAAQHWLPLKFIADVTSYLCPV</sequence>